<reference evidence="3" key="1">
    <citation type="submission" date="2020-10" db="EMBL/GenBank/DDBJ databases">
        <title>De novo genome project of the cellulose decomposer Thermobifida halotolerans type strain.</title>
        <authorList>
            <person name="Nagy I."/>
            <person name="Horvath B."/>
            <person name="Kukolya J."/>
            <person name="Nagy I."/>
            <person name="Orsini M."/>
        </authorList>
    </citation>
    <scope>NUCLEOTIDE SEQUENCE</scope>
    <source>
        <strain evidence="3">DSM 44931</strain>
    </source>
</reference>
<dbReference type="RefSeq" id="WP_084012388.1">
    <property type="nucleotide sequence ID" value="NZ_CP063196.1"/>
</dbReference>
<proteinExistence type="predicted"/>
<evidence type="ECO:0000313" key="3">
    <source>
        <dbReference type="EMBL" id="UOE18634.1"/>
    </source>
</evidence>
<protein>
    <submittedName>
        <fullName evidence="3">Zf-TFIIB domain-containing protein</fullName>
    </submittedName>
</protein>
<dbReference type="KEGG" id="thao:NI17_017715"/>
<accession>A0AA97LV48</accession>
<feature type="compositionally biased region" description="Pro residues" evidence="1">
    <location>
        <begin position="49"/>
        <end position="66"/>
    </location>
</feature>
<evidence type="ECO:0000313" key="4">
    <source>
        <dbReference type="Proteomes" id="UP000265719"/>
    </source>
</evidence>
<dbReference type="EMBL" id="CP063196">
    <property type="protein sequence ID" value="UOE18634.1"/>
    <property type="molecule type" value="Genomic_DNA"/>
</dbReference>
<feature type="region of interest" description="Disordered" evidence="1">
    <location>
        <begin position="42"/>
        <end position="109"/>
    </location>
</feature>
<name>A0AA97LV48_9ACTN</name>
<dbReference type="AlphaFoldDB" id="A0AA97LV48"/>
<keyword evidence="4" id="KW-1185">Reference proteome</keyword>
<evidence type="ECO:0000256" key="1">
    <source>
        <dbReference type="SAM" id="MobiDB-lite"/>
    </source>
</evidence>
<dbReference type="Proteomes" id="UP000265719">
    <property type="component" value="Chromosome"/>
</dbReference>
<organism evidence="3 4">
    <name type="scientific">Thermobifida halotolerans</name>
    <dbReference type="NCBI Taxonomy" id="483545"/>
    <lineage>
        <taxon>Bacteria</taxon>
        <taxon>Bacillati</taxon>
        <taxon>Actinomycetota</taxon>
        <taxon>Actinomycetes</taxon>
        <taxon>Streptosporangiales</taxon>
        <taxon>Nocardiopsidaceae</taxon>
        <taxon>Thermobifida</taxon>
    </lineage>
</organism>
<feature type="domain" description="Transcription factor zinc-finger" evidence="2">
    <location>
        <begin position="2"/>
        <end position="41"/>
    </location>
</feature>
<evidence type="ECO:0000259" key="2">
    <source>
        <dbReference type="Pfam" id="PF13453"/>
    </source>
</evidence>
<gene>
    <name evidence="3" type="ORF">NI17_017715</name>
</gene>
<dbReference type="Pfam" id="PF13453">
    <property type="entry name" value="Zn_ribbon_TFIIB"/>
    <property type="match status" value="1"/>
</dbReference>
<dbReference type="InterPro" id="IPR027392">
    <property type="entry name" value="TF_Znf"/>
</dbReference>
<sequence>MICPKCQGRMRTFDRMGVHIDQCERCRGVFLDAGELEQIVAAEQRHYAPAPPPPPAAPPHAAPPPGYHHRPDSPRPYGYADSPRPYYGDSPRPYGHKRRRKSFLEELFD</sequence>